<protein>
    <submittedName>
        <fullName evidence="2">Membrane-targeted effector domain-containing toxin</fullName>
    </submittedName>
</protein>
<dbReference type="SUPFAM" id="SSF159501">
    <property type="entry name" value="EreA/ChaN-like"/>
    <property type="match status" value="1"/>
</dbReference>
<dbReference type="Proteomes" id="UP000594430">
    <property type="component" value="Chromosome"/>
</dbReference>
<proteinExistence type="predicted"/>
<dbReference type="EMBL" id="CP064946">
    <property type="protein sequence ID" value="QPH50476.1"/>
    <property type="molecule type" value="Genomic_DNA"/>
</dbReference>
<name>A0A7S9Q4U9_9PSED</name>
<evidence type="ECO:0000313" key="2">
    <source>
        <dbReference type="EMBL" id="QPH50476.1"/>
    </source>
</evidence>
<reference evidence="2 3" key="1">
    <citation type="submission" date="2020-11" db="EMBL/GenBank/DDBJ databases">
        <title>Pseudomonas fulva producing VIM-24.</title>
        <authorList>
            <person name="Liu S."/>
        </authorList>
    </citation>
    <scope>NUCLEOTIDE SEQUENCE [LARGE SCALE GENOMIC DNA]</scope>
    <source>
        <strain evidence="2 3">ZDHY414</strain>
    </source>
</reference>
<dbReference type="CDD" id="cd14729">
    <property type="entry name" value="RtxA-like"/>
    <property type="match status" value="1"/>
</dbReference>
<sequence>MGLQILTPPVESQLRAIAAPLVAACPDMRQLARDTAVGLLSKHNLSHLDPDQVYLNRFETAQSSPRTFSGWQHLDPPVQSFTLPQLVMHRFDVHDQDNSDLLSYLTGFYSNGPGPGFYDEHNEIRLEPQAVLEDFWQIDFSTQFHHRLQAFWQEHAEHYRVLAKVNFLAKVIEICAADSSTALAQHVRRVATALTGLDIASPTLEQLQAVVLPAAGYRVCTFDIGGHIASDFLRIVLEDGSQLLYTPGETNALHLFPTRKDLYWWVLNNTNEAENRARFVAHFPLSSRAQKDDRLGLNHLINLLFFNWGGDDHECLNQLDATLPGDAFSHLRDAARQRMTDDAQFALRSNADLRKQLWIGYLKAFGQVAGPMAAVDWPIALAVVGAGLADMGLNIDQAVNGHTTSERQAGVTGAILAAIDTLFNAAMLAGAVGAGAEETLIDPQVPEGSTLAVEQEEAAPATPAEIEAWVPEPFRPVGHEDLLAPFETNIILSAQSGSGGQEGIYLQDGKFYTLIDQQPFEVRYVQQMGSWVVIDPQNPYSFYRNLPIHMTADGQWQPLQRSGLQGGGLPRKLLGAWGRPSNAAAVQALPEMPYEIPRETRPLLEHAANAPVDERALSGIMSSSDAQVEASYQAFRASRDALATDAVAYLENVIPPARPAITAMPRNASAKLIIRSLYQNSEGLVIGESHSGLGSKQFLIDNMPLLKREKIKVLYLEHFMTDFHQADLDVFKRSGKMPARLSTYVNNLDEGHGVDLAGRYSFRNVLIAAQKSGIRIQSIDCMASYRQAWDNPPSAVIRQQMMNFYAHEIIEADQAVRGPSRWVALVGNSHASDFEGVRGVSELQGAISLRVEDIEVGMPGGIGADPGLAAIDYVMEVRRVKSDLRLQVPIKAAKPVGEEVAAMLKHNGAFTFESTDGQLQLVHRSRTGGLVYTPIVQEGERFYIQRPEWPWVSERRLASLREIRTLLEHHGLQYVLTR</sequence>
<dbReference type="InterPro" id="IPR046673">
    <property type="entry name" value="ToxA_N"/>
</dbReference>
<dbReference type="RefSeq" id="WP_196110524.1">
    <property type="nucleotide sequence ID" value="NZ_CP064943.1"/>
</dbReference>
<dbReference type="AlphaFoldDB" id="A0A7S9Q4U9"/>
<feature type="domain" description="Dermonecrotic toxin N-terminal" evidence="1">
    <location>
        <begin position="23"/>
        <end position="285"/>
    </location>
</feature>
<evidence type="ECO:0000313" key="3">
    <source>
        <dbReference type="Proteomes" id="UP000594430"/>
    </source>
</evidence>
<dbReference type="Pfam" id="PF20178">
    <property type="entry name" value="ToxA_N"/>
    <property type="match status" value="1"/>
</dbReference>
<organism evidence="2 3">
    <name type="scientific">Pseudomonas fulva</name>
    <dbReference type="NCBI Taxonomy" id="47880"/>
    <lineage>
        <taxon>Bacteria</taxon>
        <taxon>Pseudomonadati</taxon>
        <taxon>Pseudomonadota</taxon>
        <taxon>Gammaproteobacteria</taxon>
        <taxon>Pseudomonadales</taxon>
        <taxon>Pseudomonadaceae</taxon>
        <taxon>Pseudomonas</taxon>
    </lineage>
</organism>
<gene>
    <name evidence="2" type="ORF">IZU98_07130</name>
</gene>
<evidence type="ECO:0000259" key="1">
    <source>
        <dbReference type="Pfam" id="PF20178"/>
    </source>
</evidence>
<accession>A0A7S9Q4U9</accession>
<dbReference type="Gene3D" id="3.40.50.11550">
    <property type="match status" value="1"/>
</dbReference>